<feature type="compositionally biased region" description="Polar residues" evidence="5">
    <location>
        <begin position="222"/>
        <end position="255"/>
    </location>
</feature>
<feature type="compositionally biased region" description="Basic and acidic residues" evidence="5">
    <location>
        <begin position="156"/>
        <end position="166"/>
    </location>
</feature>
<name>A0A151U5T5_CAJCA</name>
<evidence type="ECO:0000313" key="8">
    <source>
        <dbReference type="Proteomes" id="UP000075243"/>
    </source>
</evidence>
<dbReference type="Pfam" id="PF13923">
    <property type="entry name" value="zf-C3HC4_2"/>
    <property type="match status" value="1"/>
</dbReference>
<evidence type="ECO:0000256" key="1">
    <source>
        <dbReference type="ARBA" id="ARBA00022723"/>
    </source>
</evidence>
<dbReference type="AlphaFoldDB" id="A0A151U5T5"/>
<keyword evidence="8" id="KW-1185">Reference proteome</keyword>
<keyword evidence="1" id="KW-0479">Metal-binding</keyword>
<dbReference type="InterPro" id="IPR044807">
    <property type="entry name" value="DRIP1-like"/>
</dbReference>
<keyword evidence="2 4" id="KW-0863">Zinc-finger</keyword>
<proteinExistence type="predicted"/>
<dbReference type="Gene3D" id="3.30.40.10">
    <property type="entry name" value="Zinc/RING finger domain, C3HC4 (zinc finger)"/>
    <property type="match status" value="1"/>
</dbReference>
<dbReference type="OMA" id="VEMWLQT"/>
<dbReference type="EMBL" id="CM003604">
    <property type="protein sequence ID" value="KYP74650.1"/>
    <property type="molecule type" value="Genomic_DNA"/>
</dbReference>
<dbReference type="SMART" id="SM00184">
    <property type="entry name" value="RING"/>
    <property type="match status" value="1"/>
</dbReference>
<accession>A0A151U5T5</accession>
<organism evidence="7 8">
    <name type="scientific">Cajanus cajan</name>
    <name type="common">Pigeon pea</name>
    <name type="synonym">Cajanus indicus</name>
    <dbReference type="NCBI Taxonomy" id="3821"/>
    <lineage>
        <taxon>Eukaryota</taxon>
        <taxon>Viridiplantae</taxon>
        <taxon>Streptophyta</taxon>
        <taxon>Embryophyta</taxon>
        <taxon>Tracheophyta</taxon>
        <taxon>Spermatophyta</taxon>
        <taxon>Magnoliopsida</taxon>
        <taxon>eudicotyledons</taxon>
        <taxon>Gunneridae</taxon>
        <taxon>Pentapetalae</taxon>
        <taxon>rosids</taxon>
        <taxon>fabids</taxon>
        <taxon>Fabales</taxon>
        <taxon>Fabaceae</taxon>
        <taxon>Papilionoideae</taxon>
        <taxon>50 kb inversion clade</taxon>
        <taxon>NPAAA clade</taxon>
        <taxon>indigoferoid/millettioid clade</taxon>
        <taxon>Phaseoleae</taxon>
        <taxon>Cajanus</taxon>
    </lineage>
</organism>
<sequence length="481" mass="53315">SVSLSEETDTKTITMTNPSVQVNGAKLSACLTCLLCNKLFRNATTISECLHTFCRECIDKKLIDEQLTHCPVCNVDLGCTPLEKLRPDRILQHLREKIRSRTGQNTKAPNNIPLGKLIVKKRKKKSLSSLKANEEIAEAAPKKDFIAKGSKLSTPKPDKVKDVKEDETNDGVELLEEVSTIGSARRAKAAARIKFIRTAPPPSSHQLDKVTREEKKDDNQPRVESSNGSLKIKIQTSTKPNSSQKLVTNKISRNNAELRNEKTDDMAETLNSLVESASKRKSRNKSTMQENGVTPAPVHSNDNDPQVHKVDVNKHCHRTNTAGDENESTPSESDSVKRQRTISTQEKTLKISEDLNFPAQPEIGTTNNESNKAFGPIWFCLVAAEEKKASARLPQISSCYLRIKDGSVPVSYIKKYLVKKLGLANESEVEITLLGQPVSSSLQLKNLVEMWLQTVPTNEIQTSVGSSAKDFIMILSYSRKA</sequence>
<feature type="region of interest" description="Disordered" evidence="5">
    <location>
        <begin position="148"/>
        <end position="168"/>
    </location>
</feature>
<dbReference type="GO" id="GO:0004842">
    <property type="term" value="F:ubiquitin-protein transferase activity"/>
    <property type="evidence" value="ECO:0007669"/>
    <property type="project" value="InterPro"/>
</dbReference>
<feature type="domain" description="RING-type" evidence="6">
    <location>
        <begin position="33"/>
        <end position="74"/>
    </location>
</feature>
<feature type="region of interest" description="Disordered" evidence="5">
    <location>
        <begin position="197"/>
        <end position="345"/>
    </location>
</feature>
<evidence type="ECO:0000256" key="2">
    <source>
        <dbReference type="ARBA" id="ARBA00022771"/>
    </source>
</evidence>
<feature type="compositionally biased region" description="Basic and acidic residues" evidence="5">
    <location>
        <begin position="301"/>
        <end position="314"/>
    </location>
</feature>
<dbReference type="CDD" id="cd16525">
    <property type="entry name" value="RING-HC_PCGF"/>
    <property type="match status" value="1"/>
</dbReference>
<gene>
    <name evidence="7" type="ORF">KK1_007337</name>
</gene>
<dbReference type="PROSITE" id="PS50089">
    <property type="entry name" value="ZF_RING_2"/>
    <property type="match status" value="1"/>
</dbReference>
<dbReference type="Gramene" id="C.cajan_07136.t">
    <property type="protein sequence ID" value="C.cajan_07136.t"/>
    <property type="gene ID" value="C.cajan_07136"/>
</dbReference>
<dbReference type="PANTHER" id="PTHR46293:SF3">
    <property type="entry name" value="E3 UBIQUITIN PROTEIN LIGASE DRIPH-RELATED"/>
    <property type="match status" value="1"/>
</dbReference>
<evidence type="ECO:0000256" key="4">
    <source>
        <dbReference type="PROSITE-ProRule" id="PRU00175"/>
    </source>
</evidence>
<feature type="compositionally biased region" description="Polar residues" evidence="5">
    <location>
        <begin position="319"/>
        <end position="333"/>
    </location>
</feature>
<dbReference type="Proteomes" id="UP000075243">
    <property type="component" value="Chromosome 2"/>
</dbReference>
<evidence type="ECO:0000256" key="3">
    <source>
        <dbReference type="ARBA" id="ARBA00022833"/>
    </source>
</evidence>
<feature type="non-terminal residue" evidence="7">
    <location>
        <position position="1"/>
    </location>
</feature>
<dbReference type="GO" id="GO:0008270">
    <property type="term" value="F:zinc ion binding"/>
    <property type="evidence" value="ECO:0007669"/>
    <property type="project" value="UniProtKB-KW"/>
</dbReference>
<dbReference type="PROSITE" id="PS00518">
    <property type="entry name" value="ZF_RING_1"/>
    <property type="match status" value="1"/>
</dbReference>
<evidence type="ECO:0000259" key="6">
    <source>
        <dbReference type="PROSITE" id="PS50089"/>
    </source>
</evidence>
<dbReference type="PANTHER" id="PTHR46293">
    <property type="entry name" value="E3 UBIQUITIN PROTEIN LIGASE DRIP1"/>
    <property type="match status" value="1"/>
</dbReference>
<dbReference type="InterPro" id="IPR017907">
    <property type="entry name" value="Znf_RING_CS"/>
</dbReference>
<reference evidence="7 8" key="1">
    <citation type="journal article" date="2012" name="Nat. Biotechnol.">
        <title>Draft genome sequence of pigeonpea (Cajanus cajan), an orphan legume crop of resource-poor farmers.</title>
        <authorList>
            <person name="Varshney R.K."/>
            <person name="Chen W."/>
            <person name="Li Y."/>
            <person name="Bharti A.K."/>
            <person name="Saxena R.K."/>
            <person name="Schlueter J.A."/>
            <person name="Donoghue M.T."/>
            <person name="Azam S."/>
            <person name="Fan G."/>
            <person name="Whaley A.M."/>
            <person name="Farmer A.D."/>
            <person name="Sheridan J."/>
            <person name="Iwata A."/>
            <person name="Tuteja R."/>
            <person name="Penmetsa R.V."/>
            <person name="Wu W."/>
            <person name="Upadhyaya H.D."/>
            <person name="Yang S.P."/>
            <person name="Shah T."/>
            <person name="Saxena K.B."/>
            <person name="Michael T."/>
            <person name="McCombie W.R."/>
            <person name="Yang B."/>
            <person name="Zhang G."/>
            <person name="Yang H."/>
            <person name="Wang J."/>
            <person name="Spillane C."/>
            <person name="Cook D.R."/>
            <person name="May G.D."/>
            <person name="Xu X."/>
            <person name="Jackson S.A."/>
        </authorList>
    </citation>
    <scope>NUCLEOTIDE SEQUENCE [LARGE SCALE GENOMIC DNA]</scope>
    <source>
        <strain evidence="8">cv. Asha</strain>
    </source>
</reference>
<dbReference type="STRING" id="3821.A0A151U5T5"/>
<feature type="compositionally biased region" description="Basic and acidic residues" evidence="5">
    <location>
        <begin position="206"/>
        <end position="221"/>
    </location>
</feature>
<dbReference type="InterPro" id="IPR001841">
    <property type="entry name" value="Znf_RING"/>
</dbReference>
<evidence type="ECO:0000313" key="7">
    <source>
        <dbReference type="EMBL" id="KYP74650.1"/>
    </source>
</evidence>
<evidence type="ECO:0000256" key="5">
    <source>
        <dbReference type="SAM" id="MobiDB-lite"/>
    </source>
</evidence>
<dbReference type="SUPFAM" id="SSF57850">
    <property type="entry name" value="RING/U-box"/>
    <property type="match status" value="1"/>
</dbReference>
<protein>
    <submittedName>
        <fullName evidence="7">Polycomb group RING finger protein 1</fullName>
    </submittedName>
</protein>
<dbReference type="InterPro" id="IPR013083">
    <property type="entry name" value="Znf_RING/FYVE/PHD"/>
</dbReference>
<keyword evidence="3" id="KW-0862">Zinc</keyword>
<feature type="compositionally biased region" description="Basic and acidic residues" evidence="5">
    <location>
        <begin position="256"/>
        <end position="265"/>
    </location>
</feature>